<protein>
    <submittedName>
        <fullName evidence="2">Uncharacterized protein</fullName>
    </submittedName>
</protein>
<proteinExistence type="predicted"/>
<feature type="region of interest" description="Disordered" evidence="1">
    <location>
        <begin position="150"/>
        <end position="169"/>
    </location>
</feature>
<accession>A0A1Y1NHW1</accession>
<sequence length="169" mass="19041">MRENTWRGFDDFKRDFLARFWSEEQQYAERMRLLNKRFMAGSNASMPEYFLEQVSLFRAFSPAIPEATIVSDVMRQFPQGIQALWVVAPDRTYETALKFLERQESVGRHFSSPRGSRTVPAVAAMTYTAAEVSSQSTVPCLVFPIPPPSLDALPGPAGNQVSGNERGSR</sequence>
<name>A0A1Y1NHW1_PHOPY</name>
<dbReference type="EMBL" id="GEZM01006589">
    <property type="protein sequence ID" value="JAV95706.1"/>
    <property type="molecule type" value="Transcribed_RNA"/>
</dbReference>
<feature type="compositionally biased region" description="Polar residues" evidence="1">
    <location>
        <begin position="159"/>
        <end position="169"/>
    </location>
</feature>
<dbReference type="AlphaFoldDB" id="A0A1Y1NHW1"/>
<organism evidence="2">
    <name type="scientific">Photinus pyralis</name>
    <name type="common">Common eastern firefly</name>
    <name type="synonym">Lampyris pyralis</name>
    <dbReference type="NCBI Taxonomy" id="7054"/>
    <lineage>
        <taxon>Eukaryota</taxon>
        <taxon>Metazoa</taxon>
        <taxon>Ecdysozoa</taxon>
        <taxon>Arthropoda</taxon>
        <taxon>Hexapoda</taxon>
        <taxon>Insecta</taxon>
        <taxon>Pterygota</taxon>
        <taxon>Neoptera</taxon>
        <taxon>Endopterygota</taxon>
        <taxon>Coleoptera</taxon>
        <taxon>Polyphaga</taxon>
        <taxon>Elateriformia</taxon>
        <taxon>Elateroidea</taxon>
        <taxon>Lampyridae</taxon>
        <taxon>Lampyrinae</taxon>
        <taxon>Photinus</taxon>
    </lineage>
</organism>
<evidence type="ECO:0000256" key="1">
    <source>
        <dbReference type="SAM" id="MobiDB-lite"/>
    </source>
</evidence>
<dbReference type="EMBL" id="GEZM01006590">
    <property type="protein sequence ID" value="JAV95703.1"/>
    <property type="molecule type" value="Transcribed_RNA"/>
</dbReference>
<reference evidence="2" key="1">
    <citation type="journal article" date="2016" name="Sci. Rep.">
        <title>Molecular characterization of firefly nuptial gifts: a multi-omics approach sheds light on postcopulatory sexual selection.</title>
        <authorList>
            <person name="Al-Wathiqui N."/>
            <person name="Fallon T.R."/>
            <person name="South A."/>
            <person name="Weng J.K."/>
            <person name="Lewis S.M."/>
        </authorList>
    </citation>
    <scope>NUCLEOTIDE SEQUENCE</scope>
</reference>
<evidence type="ECO:0000313" key="2">
    <source>
        <dbReference type="EMBL" id="JAV95706.1"/>
    </source>
</evidence>